<evidence type="ECO:0000313" key="5">
    <source>
        <dbReference type="Proteomes" id="UP000012073"/>
    </source>
</evidence>
<dbReference type="Gene3D" id="3.30.1370.100">
    <property type="entry name" value="MutL, C-terminal domain, regulatory subdomain"/>
    <property type="match status" value="1"/>
</dbReference>
<evidence type="ECO:0008006" key="6">
    <source>
        <dbReference type="Google" id="ProtNLM"/>
    </source>
</evidence>
<dbReference type="GO" id="GO:0016887">
    <property type="term" value="F:ATP hydrolysis activity"/>
    <property type="evidence" value="ECO:0007669"/>
    <property type="project" value="InterPro"/>
</dbReference>
<dbReference type="GO" id="GO:0006298">
    <property type="term" value="P:mismatch repair"/>
    <property type="evidence" value="ECO:0007669"/>
    <property type="project" value="InterPro"/>
</dbReference>
<feature type="domain" description="MutL C-terminal dimerisation" evidence="2">
    <location>
        <begin position="259"/>
        <end position="395"/>
    </location>
</feature>
<dbReference type="GeneID" id="17322764"/>
<gene>
    <name evidence="4" type="ORF">CHC_T00003818001</name>
</gene>
<dbReference type="InterPro" id="IPR014790">
    <property type="entry name" value="MutL_C"/>
</dbReference>
<dbReference type="STRING" id="2769.R7QAX9"/>
<dbReference type="SMART" id="SM01340">
    <property type="entry name" value="DNA_mis_repair"/>
    <property type="match status" value="1"/>
</dbReference>
<dbReference type="Pfam" id="PF01119">
    <property type="entry name" value="DNA_mis_repair"/>
    <property type="match status" value="1"/>
</dbReference>
<organism evidence="4 5">
    <name type="scientific">Chondrus crispus</name>
    <name type="common">Carrageen Irish moss</name>
    <name type="synonym">Polymorpha crispa</name>
    <dbReference type="NCBI Taxonomy" id="2769"/>
    <lineage>
        <taxon>Eukaryota</taxon>
        <taxon>Rhodophyta</taxon>
        <taxon>Florideophyceae</taxon>
        <taxon>Rhodymeniophycidae</taxon>
        <taxon>Gigartinales</taxon>
        <taxon>Gigartinaceae</taxon>
        <taxon>Chondrus</taxon>
    </lineage>
</organism>
<dbReference type="Proteomes" id="UP000012073">
    <property type="component" value="Unassembled WGS sequence"/>
</dbReference>
<dbReference type="InterPro" id="IPR042121">
    <property type="entry name" value="MutL_C_regsub"/>
</dbReference>
<dbReference type="GO" id="GO:0005524">
    <property type="term" value="F:ATP binding"/>
    <property type="evidence" value="ECO:0007669"/>
    <property type="project" value="InterPro"/>
</dbReference>
<feature type="domain" description="DNA mismatch repair protein S5" evidence="3">
    <location>
        <begin position="67"/>
        <end position="191"/>
    </location>
</feature>
<dbReference type="SMART" id="SM00853">
    <property type="entry name" value="MutL_C"/>
    <property type="match status" value="1"/>
</dbReference>
<dbReference type="Gene3D" id="3.30.230.10">
    <property type="match status" value="1"/>
</dbReference>
<dbReference type="KEGG" id="ccp:CHC_T00003818001"/>
<dbReference type="InterPro" id="IPR020568">
    <property type="entry name" value="Ribosomal_Su5_D2-typ_SF"/>
</dbReference>
<dbReference type="GO" id="GO:0032300">
    <property type="term" value="C:mismatch repair complex"/>
    <property type="evidence" value="ECO:0007669"/>
    <property type="project" value="InterPro"/>
</dbReference>
<dbReference type="OrthoDB" id="2771at2759"/>
<dbReference type="GO" id="GO:0140664">
    <property type="term" value="F:ATP-dependent DNA damage sensor activity"/>
    <property type="evidence" value="ECO:0007669"/>
    <property type="project" value="InterPro"/>
</dbReference>
<reference evidence="5" key="1">
    <citation type="journal article" date="2013" name="Proc. Natl. Acad. Sci. U.S.A.">
        <title>Genome structure and metabolic features in the red seaweed Chondrus crispus shed light on evolution of the Archaeplastida.</title>
        <authorList>
            <person name="Collen J."/>
            <person name="Porcel B."/>
            <person name="Carre W."/>
            <person name="Ball S.G."/>
            <person name="Chaparro C."/>
            <person name="Tonon T."/>
            <person name="Barbeyron T."/>
            <person name="Michel G."/>
            <person name="Noel B."/>
            <person name="Valentin K."/>
            <person name="Elias M."/>
            <person name="Artiguenave F."/>
            <person name="Arun A."/>
            <person name="Aury J.M."/>
            <person name="Barbosa-Neto J.F."/>
            <person name="Bothwell J.H."/>
            <person name="Bouget F.Y."/>
            <person name="Brillet L."/>
            <person name="Cabello-Hurtado F."/>
            <person name="Capella-Gutierrez S."/>
            <person name="Charrier B."/>
            <person name="Cladiere L."/>
            <person name="Cock J.M."/>
            <person name="Coelho S.M."/>
            <person name="Colleoni C."/>
            <person name="Czjzek M."/>
            <person name="Da Silva C."/>
            <person name="Delage L."/>
            <person name="Denoeud F."/>
            <person name="Deschamps P."/>
            <person name="Dittami S.M."/>
            <person name="Gabaldon T."/>
            <person name="Gachon C.M."/>
            <person name="Groisillier A."/>
            <person name="Herve C."/>
            <person name="Jabbari K."/>
            <person name="Katinka M."/>
            <person name="Kloareg B."/>
            <person name="Kowalczyk N."/>
            <person name="Labadie K."/>
            <person name="Leblanc C."/>
            <person name="Lopez P.J."/>
            <person name="McLachlan D.H."/>
            <person name="Meslet-Cladiere L."/>
            <person name="Moustafa A."/>
            <person name="Nehr Z."/>
            <person name="Nyvall Collen P."/>
            <person name="Panaud O."/>
            <person name="Partensky F."/>
            <person name="Poulain J."/>
            <person name="Rensing S.A."/>
            <person name="Rousvoal S."/>
            <person name="Samson G."/>
            <person name="Symeonidi A."/>
            <person name="Weissenbach J."/>
            <person name="Zambounis A."/>
            <person name="Wincker P."/>
            <person name="Boyen C."/>
        </authorList>
    </citation>
    <scope>NUCLEOTIDE SEQUENCE [LARGE SCALE GENOMIC DNA]</scope>
    <source>
        <strain evidence="5">cv. Stackhouse</strain>
    </source>
</reference>
<dbReference type="GO" id="GO:0030983">
    <property type="term" value="F:mismatched DNA binding"/>
    <property type="evidence" value="ECO:0007669"/>
    <property type="project" value="InterPro"/>
</dbReference>
<evidence type="ECO:0000259" key="3">
    <source>
        <dbReference type="SMART" id="SM01340"/>
    </source>
</evidence>
<dbReference type="Pfam" id="PF08676">
    <property type="entry name" value="MutL_C"/>
    <property type="match status" value="1"/>
</dbReference>
<dbReference type="InterPro" id="IPR042120">
    <property type="entry name" value="MutL_C_dimsub"/>
</dbReference>
<dbReference type="AlphaFoldDB" id="R7QAX9"/>
<dbReference type="PANTHER" id="PTHR10073">
    <property type="entry name" value="DNA MISMATCH REPAIR PROTEIN MLH, PMS, MUTL"/>
    <property type="match status" value="1"/>
</dbReference>
<dbReference type="InterPro" id="IPR038973">
    <property type="entry name" value="MutL/Mlh/Pms-like"/>
</dbReference>
<name>R7QAX9_CHOCR</name>
<sequence length="466" mass="51474">MAVGTVVSVRGLPWSLAGREKSKATQKCKLWLVRAALSHPSVSFQLKRNTSLLWQRSYKGGMVAESLIQTLANELKVSPAGFRYGSKSLPVLGSVHVIFGLPSIIHTFSKMWFVTAMNGRHVSFDSLYRALVPEFSVPKGRFPVIFVAVNITPGAVDWNISPIKAKVRFKDLETEQSVVDAVISVATDLLQKMPDSAFSRGHNLDFDSSSRMPGPVPLLFSTVSTSAHDQLPDASQENKSIHESIRASIVSSLGRNAQVVTQVLGTYILVERDAGILLVEQHVAHERILYEGFLEEWRLSSCVELKTPIQLPCSISEEWVFKLTSMGFNIEQSIDSYSKENKSQNIIHSVPAAFSTLPPSERLPMILKLCSNVSTMEDAAAALACNMAIRNGTALTHGRMTSIVAKLMECRNPHTCPHGRPIFVEMSTATLARSFKRTWTPERVIKPQAGTPPFSSKRWDKGMLPE</sequence>
<dbReference type="Gene3D" id="3.30.1540.20">
    <property type="entry name" value="MutL, C-terminal domain, dimerisation subdomain"/>
    <property type="match status" value="1"/>
</dbReference>
<dbReference type="InterPro" id="IPR037198">
    <property type="entry name" value="MutL_C_sf"/>
</dbReference>
<dbReference type="RefSeq" id="XP_005715048.1">
    <property type="nucleotide sequence ID" value="XM_005714991.1"/>
</dbReference>
<dbReference type="InterPro" id="IPR014721">
    <property type="entry name" value="Ribsml_uS5_D2-typ_fold_subgr"/>
</dbReference>
<evidence type="ECO:0000313" key="4">
    <source>
        <dbReference type="EMBL" id="CDF35229.1"/>
    </source>
</evidence>
<keyword evidence="5" id="KW-1185">Reference proteome</keyword>
<feature type="compositionally biased region" description="Basic and acidic residues" evidence="1">
    <location>
        <begin position="457"/>
        <end position="466"/>
    </location>
</feature>
<dbReference type="SUPFAM" id="SSF54211">
    <property type="entry name" value="Ribosomal protein S5 domain 2-like"/>
    <property type="match status" value="1"/>
</dbReference>
<evidence type="ECO:0000256" key="1">
    <source>
        <dbReference type="SAM" id="MobiDB-lite"/>
    </source>
</evidence>
<protein>
    <recommendedName>
        <fullName evidence="6">MutL C-terminal dimerisation domain-containing protein</fullName>
    </recommendedName>
</protein>
<dbReference type="Gramene" id="CDF35229">
    <property type="protein sequence ID" value="CDF35229"/>
    <property type="gene ID" value="CHC_T00003818001"/>
</dbReference>
<dbReference type="PANTHER" id="PTHR10073:SF12">
    <property type="entry name" value="DNA MISMATCH REPAIR PROTEIN MLH1"/>
    <property type="match status" value="1"/>
</dbReference>
<dbReference type="SUPFAM" id="SSF118116">
    <property type="entry name" value="DNA mismatch repair protein MutL"/>
    <property type="match status" value="1"/>
</dbReference>
<dbReference type="InterPro" id="IPR013507">
    <property type="entry name" value="DNA_mismatch_S5_2-like"/>
</dbReference>
<feature type="region of interest" description="Disordered" evidence="1">
    <location>
        <begin position="445"/>
        <end position="466"/>
    </location>
</feature>
<dbReference type="CDD" id="cd00782">
    <property type="entry name" value="MutL_Trans"/>
    <property type="match status" value="1"/>
</dbReference>
<proteinExistence type="predicted"/>
<accession>R7QAX9</accession>
<evidence type="ECO:0000259" key="2">
    <source>
        <dbReference type="SMART" id="SM00853"/>
    </source>
</evidence>
<dbReference type="EMBL" id="HG001723">
    <property type="protein sequence ID" value="CDF35229.1"/>
    <property type="molecule type" value="Genomic_DNA"/>
</dbReference>